<keyword evidence="7" id="KW-0336">GPI-anchor</keyword>
<keyword evidence="12 15" id="KW-1015">Disulfide bond</keyword>
<keyword evidence="14" id="KW-0449">Lipoprotein</keyword>
<dbReference type="InterPro" id="IPR008427">
    <property type="entry name" value="Extracellular_membr_CFEM_dom"/>
</dbReference>
<name>A0AAD6NHS3_DREDA</name>
<dbReference type="PANTHER" id="PTHR37928:SF2">
    <property type="entry name" value="GPI ANCHORED CFEM DOMAIN PROTEIN (AFU_ORTHOLOGUE AFUA_6G10580)"/>
    <property type="match status" value="1"/>
</dbReference>
<evidence type="ECO:0000256" key="1">
    <source>
        <dbReference type="ARBA" id="ARBA00004609"/>
    </source>
</evidence>
<evidence type="ECO:0000256" key="10">
    <source>
        <dbReference type="ARBA" id="ARBA00023004"/>
    </source>
</evidence>
<evidence type="ECO:0000256" key="11">
    <source>
        <dbReference type="ARBA" id="ARBA00023136"/>
    </source>
</evidence>
<keyword evidence="4" id="KW-1003">Cell membrane</keyword>
<feature type="signal peptide" evidence="17">
    <location>
        <begin position="1"/>
        <end position="18"/>
    </location>
</feature>
<comment type="similarity">
    <text evidence="3">Belongs to the RBT5 family.</text>
</comment>
<dbReference type="Pfam" id="PF05730">
    <property type="entry name" value="CFEM"/>
    <property type="match status" value="1"/>
</dbReference>
<comment type="caution">
    <text evidence="19">The sequence shown here is derived from an EMBL/GenBank/DDBJ whole genome shotgun (WGS) entry which is preliminary data.</text>
</comment>
<dbReference type="GO" id="GO:0098552">
    <property type="term" value="C:side of membrane"/>
    <property type="evidence" value="ECO:0007669"/>
    <property type="project" value="UniProtKB-KW"/>
</dbReference>
<dbReference type="InterPro" id="IPR051735">
    <property type="entry name" value="CFEM_domain"/>
</dbReference>
<evidence type="ECO:0000256" key="12">
    <source>
        <dbReference type="ARBA" id="ARBA00023157"/>
    </source>
</evidence>
<keyword evidence="5" id="KW-0964">Secreted</keyword>
<dbReference type="EMBL" id="JAQGDS010000006">
    <property type="protein sequence ID" value="KAJ6260036.1"/>
    <property type="molecule type" value="Genomic_DNA"/>
</dbReference>
<evidence type="ECO:0000313" key="19">
    <source>
        <dbReference type="EMBL" id="KAJ6260036.1"/>
    </source>
</evidence>
<evidence type="ECO:0000256" key="8">
    <source>
        <dbReference type="ARBA" id="ARBA00022723"/>
    </source>
</evidence>
<dbReference type="SMART" id="SM00747">
    <property type="entry name" value="CFEM"/>
    <property type="match status" value="1"/>
</dbReference>
<feature type="domain" description="CFEM" evidence="18">
    <location>
        <begin position="1"/>
        <end position="115"/>
    </location>
</feature>
<feature type="disulfide bond" evidence="15">
    <location>
        <begin position="26"/>
        <end position="66"/>
    </location>
</feature>
<dbReference type="GO" id="GO:0005576">
    <property type="term" value="C:extracellular region"/>
    <property type="evidence" value="ECO:0007669"/>
    <property type="project" value="UniProtKB-SubCell"/>
</dbReference>
<evidence type="ECO:0000256" key="9">
    <source>
        <dbReference type="ARBA" id="ARBA00022729"/>
    </source>
</evidence>
<dbReference type="GO" id="GO:0005886">
    <property type="term" value="C:plasma membrane"/>
    <property type="evidence" value="ECO:0007669"/>
    <property type="project" value="UniProtKB-SubCell"/>
</dbReference>
<feature type="binding site" description="axial binding residue" evidence="15">
    <location>
        <position position="44"/>
    </location>
    <ligand>
        <name>heme</name>
        <dbReference type="ChEBI" id="CHEBI:30413"/>
    </ligand>
    <ligandPart>
        <name>Fe</name>
        <dbReference type="ChEBI" id="CHEBI:18248"/>
    </ligandPart>
</feature>
<dbReference type="Proteomes" id="UP001221413">
    <property type="component" value="Unassembled WGS sequence"/>
</dbReference>
<evidence type="ECO:0000256" key="4">
    <source>
        <dbReference type="ARBA" id="ARBA00022475"/>
    </source>
</evidence>
<evidence type="ECO:0000313" key="20">
    <source>
        <dbReference type="Proteomes" id="UP001221413"/>
    </source>
</evidence>
<dbReference type="GO" id="GO:0046872">
    <property type="term" value="F:metal ion binding"/>
    <property type="evidence" value="ECO:0007669"/>
    <property type="project" value="UniProtKB-UniRule"/>
</dbReference>
<reference evidence="19" key="1">
    <citation type="submission" date="2023-01" db="EMBL/GenBank/DDBJ databases">
        <title>The chitinases involved in constricting ring structure development in the nematode-trapping fungus Drechslerella dactyloides.</title>
        <authorList>
            <person name="Wang R."/>
            <person name="Zhang L."/>
            <person name="Tang P."/>
            <person name="Li S."/>
            <person name="Liang L."/>
        </authorList>
    </citation>
    <scope>NUCLEOTIDE SEQUENCE</scope>
    <source>
        <strain evidence="19">YMF1.00031</strain>
    </source>
</reference>
<feature type="disulfide bond" evidence="15">
    <location>
        <begin position="30"/>
        <end position="61"/>
    </location>
</feature>
<evidence type="ECO:0000256" key="6">
    <source>
        <dbReference type="ARBA" id="ARBA00022617"/>
    </source>
</evidence>
<accession>A0AAD6NHS3</accession>
<feature type="compositionally biased region" description="Low complexity" evidence="16">
    <location>
        <begin position="96"/>
        <end position="115"/>
    </location>
</feature>
<evidence type="ECO:0000256" key="13">
    <source>
        <dbReference type="ARBA" id="ARBA00023180"/>
    </source>
</evidence>
<organism evidence="19 20">
    <name type="scientific">Drechslerella dactyloides</name>
    <name type="common">Nematode-trapping fungus</name>
    <name type="synonym">Arthrobotrys dactyloides</name>
    <dbReference type="NCBI Taxonomy" id="74499"/>
    <lineage>
        <taxon>Eukaryota</taxon>
        <taxon>Fungi</taxon>
        <taxon>Dikarya</taxon>
        <taxon>Ascomycota</taxon>
        <taxon>Pezizomycotina</taxon>
        <taxon>Orbiliomycetes</taxon>
        <taxon>Orbiliales</taxon>
        <taxon>Orbiliaceae</taxon>
        <taxon>Drechslerella</taxon>
    </lineage>
</organism>
<keyword evidence="20" id="KW-1185">Reference proteome</keyword>
<gene>
    <name evidence="19" type="ORF">Dda_5682</name>
</gene>
<sequence>MKTSAIFVVVAGASLAAAQLDKLPTCALSCAISSIGSSGCSQTDIACVCSASSFLSGIQTCIEGSCTAQEIKQTLDAAQVLCAGAGVTITLPGSGPTTTEAPTSSSSVPSVATEATSTAPSTTVVVTTSEASAAESSSSATASFAASEVVTMTTTTSICPTSTAHVVPPPVNNATGVVPAPPTYTGAASNMVASAGTVIIGAALAMLFA</sequence>
<evidence type="ECO:0000259" key="18">
    <source>
        <dbReference type="PROSITE" id="PS52012"/>
    </source>
</evidence>
<protein>
    <recommendedName>
        <fullName evidence="18">CFEM domain-containing protein</fullName>
    </recommendedName>
</protein>
<evidence type="ECO:0000256" key="16">
    <source>
        <dbReference type="SAM" id="MobiDB-lite"/>
    </source>
</evidence>
<keyword evidence="8 15" id="KW-0479">Metal-binding</keyword>
<comment type="subcellular location">
    <subcellularLocation>
        <location evidence="1">Cell membrane</location>
        <topology evidence="1">Lipid-anchor</topology>
        <topology evidence="1">GPI-anchor</topology>
    </subcellularLocation>
    <subcellularLocation>
        <location evidence="2">Secreted</location>
    </subcellularLocation>
</comment>
<feature type="region of interest" description="Disordered" evidence="16">
    <location>
        <begin position="93"/>
        <end position="115"/>
    </location>
</feature>
<feature type="disulfide bond" evidence="15">
    <location>
        <begin position="49"/>
        <end position="82"/>
    </location>
</feature>
<keyword evidence="13" id="KW-0325">Glycoprotein</keyword>
<evidence type="ECO:0000256" key="15">
    <source>
        <dbReference type="PROSITE-ProRule" id="PRU01356"/>
    </source>
</evidence>
<evidence type="ECO:0000256" key="2">
    <source>
        <dbReference type="ARBA" id="ARBA00004613"/>
    </source>
</evidence>
<keyword evidence="10 15" id="KW-0408">Iron</keyword>
<evidence type="ECO:0000256" key="3">
    <source>
        <dbReference type="ARBA" id="ARBA00010031"/>
    </source>
</evidence>
<dbReference type="PROSITE" id="PS52012">
    <property type="entry name" value="CFEM"/>
    <property type="match status" value="1"/>
</dbReference>
<feature type="disulfide bond" evidence="15">
    <location>
        <begin position="40"/>
        <end position="47"/>
    </location>
</feature>
<proteinExistence type="inferred from homology"/>
<dbReference type="AlphaFoldDB" id="A0AAD6NHS3"/>
<evidence type="ECO:0000256" key="17">
    <source>
        <dbReference type="SAM" id="SignalP"/>
    </source>
</evidence>
<keyword evidence="11" id="KW-0472">Membrane</keyword>
<feature type="chain" id="PRO_5042194624" description="CFEM domain-containing protein" evidence="17">
    <location>
        <begin position="19"/>
        <end position="209"/>
    </location>
</feature>
<evidence type="ECO:0000256" key="7">
    <source>
        <dbReference type="ARBA" id="ARBA00022622"/>
    </source>
</evidence>
<keyword evidence="6 15" id="KW-0349">Heme</keyword>
<evidence type="ECO:0000256" key="14">
    <source>
        <dbReference type="ARBA" id="ARBA00023288"/>
    </source>
</evidence>
<keyword evidence="9 17" id="KW-0732">Signal</keyword>
<dbReference type="PANTHER" id="PTHR37928">
    <property type="entry name" value="CFEM DOMAIN PROTEIN (AFU_ORTHOLOGUE AFUA_6G14090)"/>
    <property type="match status" value="1"/>
</dbReference>
<evidence type="ECO:0000256" key="5">
    <source>
        <dbReference type="ARBA" id="ARBA00022525"/>
    </source>
</evidence>